<evidence type="ECO:0000259" key="6">
    <source>
        <dbReference type="PROSITE" id="PS51371"/>
    </source>
</evidence>
<evidence type="ECO:0000313" key="9">
    <source>
        <dbReference type="Proteomes" id="UP001177023"/>
    </source>
</evidence>
<dbReference type="InterPro" id="IPR000644">
    <property type="entry name" value="CBS_dom"/>
</dbReference>
<evidence type="ECO:0008006" key="10">
    <source>
        <dbReference type="Google" id="ProtNLM"/>
    </source>
</evidence>
<dbReference type="PROSITE" id="PS51371">
    <property type="entry name" value="CBS"/>
    <property type="match status" value="1"/>
</dbReference>
<dbReference type="GO" id="GO:0006811">
    <property type="term" value="P:monoatomic ion transport"/>
    <property type="evidence" value="ECO:0007669"/>
    <property type="project" value="UniProtKB-KW"/>
</dbReference>
<evidence type="ECO:0000256" key="5">
    <source>
        <dbReference type="SAM" id="Phobius"/>
    </source>
</evidence>
<dbReference type="EMBL" id="CATQJA010002637">
    <property type="protein sequence ID" value="CAJ0575328.1"/>
    <property type="molecule type" value="Genomic_DNA"/>
</dbReference>
<feature type="transmembrane region" description="Helical" evidence="5">
    <location>
        <begin position="240"/>
        <end position="259"/>
    </location>
</feature>
<accession>A0AA36G7A5</accession>
<feature type="domain" description="CNNM transmembrane" evidence="7">
    <location>
        <begin position="178"/>
        <end position="367"/>
    </location>
</feature>
<keyword evidence="1" id="KW-0406">Ion transport</keyword>
<dbReference type="PANTHER" id="PTHR12064">
    <property type="entry name" value="METAL TRANSPORTER CNNM"/>
    <property type="match status" value="1"/>
</dbReference>
<keyword evidence="1" id="KW-0813">Transport</keyword>
<dbReference type="Proteomes" id="UP001177023">
    <property type="component" value="Unassembled WGS sequence"/>
</dbReference>
<feature type="domain" description="CBS" evidence="6">
    <location>
        <begin position="461"/>
        <end position="525"/>
    </location>
</feature>
<comment type="caution">
    <text evidence="8">The sequence shown here is derived from an EMBL/GenBank/DDBJ whole genome shotgun (WGS) entry which is preliminary data.</text>
</comment>
<proteinExistence type="predicted"/>
<dbReference type="GO" id="GO:0005886">
    <property type="term" value="C:plasma membrane"/>
    <property type="evidence" value="ECO:0007669"/>
    <property type="project" value="TreeGrafter"/>
</dbReference>
<keyword evidence="3 5" id="KW-0472">Membrane</keyword>
<dbReference type="InterPro" id="IPR045095">
    <property type="entry name" value="ACDP"/>
</dbReference>
<dbReference type="Gene3D" id="3.10.580.10">
    <property type="entry name" value="CBS-domain"/>
    <property type="match status" value="1"/>
</dbReference>
<dbReference type="InterPro" id="IPR046342">
    <property type="entry name" value="CBS_dom_sf"/>
</dbReference>
<keyword evidence="3 5" id="KW-0812">Transmembrane</keyword>
<dbReference type="PANTHER" id="PTHR12064:SF4">
    <property type="entry name" value="METAL TRANSPORTER CNNM-4"/>
    <property type="match status" value="1"/>
</dbReference>
<evidence type="ECO:0000256" key="2">
    <source>
        <dbReference type="PROSITE-ProRule" id="PRU00703"/>
    </source>
</evidence>
<name>A0AA36G7A5_9BILA</name>
<organism evidence="8 9">
    <name type="scientific">Mesorhabditis spiculigera</name>
    <dbReference type="NCBI Taxonomy" id="96644"/>
    <lineage>
        <taxon>Eukaryota</taxon>
        <taxon>Metazoa</taxon>
        <taxon>Ecdysozoa</taxon>
        <taxon>Nematoda</taxon>
        <taxon>Chromadorea</taxon>
        <taxon>Rhabditida</taxon>
        <taxon>Rhabditina</taxon>
        <taxon>Rhabditomorpha</taxon>
        <taxon>Rhabditoidea</taxon>
        <taxon>Rhabditidae</taxon>
        <taxon>Mesorhabditinae</taxon>
        <taxon>Mesorhabditis</taxon>
    </lineage>
</organism>
<feature type="compositionally biased region" description="Low complexity" evidence="4">
    <location>
        <begin position="761"/>
        <end position="772"/>
    </location>
</feature>
<feature type="compositionally biased region" description="Basic residues" evidence="4">
    <location>
        <begin position="892"/>
        <end position="907"/>
    </location>
</feature>
<reference evidence="8" key="1">
    <citation type="submission" date="2023-06" db="EMBL/GenBank/DDBJ databases">
        <authorList>
            <person name="Delattre M."/>
        </authorList>
    </citation>
    <scope>NUCLEOTIDE SEQUENCE</scope>
    <source>
        <strain evidence="8">AF72</strain>
    </source>
</reference>
<dbReference type="SUPFAM" id="SSF54631">
    <property type="entry name" value="CBS-domain pair"/>
    <property type="match status" value="1"/>
</dbReference>
<feature type="region of interest" description="Disordered" evidence="4">
    <location>
        <begin position="791"/>
        <end position="907"/>
    </location>
</feature>
<feature type="compositionally biased region" description="Polar residues" evidence="4">
    <location>
        <begin position="875"/>
        <end position="886"/>
    </location>
</feature>
<dbReference type="InterPro" id="IPR002550">
    <property type="entry name" value="CNNM"/>
</dbReference>
<feature type="compositionally biased region" description="Basic and acidic residues" evidence="4">
    <location>
        <begin position="798"/>
        <end position="874"/>
    </location>
</feature>
<keyword evidence="3 5" id="KW-1133">Transmembrane helix</keyword>
<feature type="transmembrane region" description="Helical" evidence="5">
    <location>
        <begin position="271"/>
        <end position="289"/>
    </location>
</feature>
<evidence type="ECO:0000259" key="7">
    <source>
        <dbReference type="PROSITE" id="PS51846"/>
    </source>
</evidence>
<feature type="transmembrane region" description="Helical" evidence="5">
    <location>
        <begin position="182"/>
        <end position="209"/>
    </location>
</feature>
<protein>
    <recommendedName>
        <fullName evidence="10">CNNM transmembrane domain-containing protein</fullName>
    </recommendedName>
</protein>
<evidence type="ECO:0000256" key="1">
    <source>
        <dbReference type="ARBA" id="ARBA00023065"/>
    </source>
</evidence>
<dbReference type="GO" id="GO:0010960">
    <property type="term" value="P:magnesium ion homeostasis"/>
    <property type="evidence" value="ECO:0007669"/>
    <property type="project" value="InterPro"/>
</dbReference>
<feature type="region of interest" description="Disordered" evidence="4">
    <location>
        <begin position="753"/>
        <end position="777"/>
    </location>
</feature>
<evidence type="ECO:0000256" key="3">
    <source>
        <dbReference type="PROSITE-ProRule" id="PRU01193"/>
    </source>
</evidence>
<sequence length="907" mass="101446">MMEIYKHFLNLRLVKEVKNQGASSYAALAEIDSHWASPFHWDVRFLAEDAASIFSPQTLLGVKKASKDPIPGHSYETYPVAEPAPVRIEVYGRALPKAGFFFAADCNASRRYEAATTKTNILRDVPDGDIVTVILKVDFTDVPDNTLLQLCHKTDPVKPVELVPGSKPTTLLIKSEEGGTPWQIIVLICIVLVMFSGIFSGLNFALVCLSVKHLDLISRYAASNDRKYARSLIRLRKHGNLIICTFATLNVIVNTVFALESEKLFPERLGLWGAVLGLLLPTSIIVVFGELLPQAICYRRGLLIASKTRYFAWACIFILSPICWPLAKLIDVVLGRDMAKYNFEEAQALLDQNMRNMPGEGILAKAKKLQRTVVGSVLTTVDQTFRLSADDVLDAQMLSTIAEKGYTRIPIFDANCAITRYVLNTRVFFGNRASHFVKDLLTITPSPKLTIKTYLTKQSPANKQEVRVVLADAPVSAVLLEMLRSQNHFYAVVRCDAGPYQLLGYVSLEDLMEEVFGEIQDGSDSVWSTNRRAKGHEDQSILDWLREPIGPGEIPQHAKLKLIQILFSCAPILKQMGFDFRMAHQALNSSALFRASADVVVSKQGQPNRRIIVLYSGSASINGKLVQAPHVYGAAVIEKFLSVKKDSIFYCLTPEDFLNQLISSTRKTFAKEFLIGLAGENKHGPIVRPRETLPEPFELLKDKLHPTESKGGAWRRADPKLLEKSFRLKAPPDETQEWTTVDEEDPILEQLDATQSEMDKTPTPVSSSVTSVRSKKKPAITALAPILRHAHEPVVPGDEEREKLIKHQEVKSADRTLKKKKAEETKHQEVKSADRTLKKKKAEETKHHEVKGADPTKKEKKKLPEDPQKTRDPSSKQPSPNSTLQLTPGHPPRQRHLNRHGRNARKN</sequence>
<keyword evidence="2" id="KW-0129">CBS domain</keyword>
<evidence type="ECO:0000313" key="8">
    <source>
        <dbReference type="EMBL" id="CAJ0575328.1"/>
    </source>
</evidence>
<dbReference type="Pfam" id="PF01595">
    <property type="entry name" value="CNNM"/>
    <property type="match status" value="1"/>
</dbReference>
<feature type="non-terminal residue" evidence="8">
    <location>
        <position position="907"/>
    </location>
</feature>
<evidence type="ECO:0000256" key="4">
    <source>
        <dbReference type="SAM" id="MobiDB-lite"/>
    </source>
</evidence>
<dbReference type="GO" id="GO:0022857">
    <property type="term" value="F:transmembrane transporter activity"/>
    <property type="evidence" value="ECO:0007669"/>
    <property type="project" value="TreeGrafter"/>
</dbReference>
<dbReference type="PROSITE" id="PS51846">
    <property type="entry name" value="CNNM"/>
    <property type="match status" value="1"/>
</dbReference>
<gene>
    <name evidence="8" type="ORF">MSPICULIGERA_LOCUS13639</name>
</gene>
<dbReference type="AlphaFoldDB" id="A0AA36G7A5"/>
<keyword evidence="9" id="KW-1185">Reference proteome</keyword>
<feature type="transmembrane region" description="Helical" evidence="5">
    <location>
        <begin position="310"/>
        <end position="327"/>
    </location>
</feature>